<dbReference type="InterPro" id="IPR011009">
    <property type="entry name" value="Kinase-like_dom_sf"/>
</dbReference>
<dbReference type="PANTHER" id="PTHR48006:SF28">
    <property type="entry name" value="LEUCINE-RICH REPEAT PROTEIN KINASE FAMILY PROTEIN"/>
    <property type="match status" value="1"/>
</dbReference>
<dbReference type="InterPro" id="IPR013210">
    <property type="entry name" value="LRR_N_plant-typ"/>
</dbReference>
<keyword evidence="3 7" id="KW-0812">Transmembrane</keyword>
<evidence type="ECO:0000256" key="7">
    <source>
        <dbReference type="SAM" id="Phobius"/>
    </source>
</evidence>
<organism evidence="10 11">
    <name type="scientific">Musa troglodytarum</name>
    <name type="common">fe'i banana</name>
    <dbReference type="NCBI Taxonomy" id="320322"/>
    <lineage>
        <taxon>Eukaryota</taxon>
        <taxon>Viridiplantae</taxon>
        <taxon>Streptophyta</taxon>
        <taxon>Embryophyta</taxon>
        <taxon>Tracheophyta</taxon>
        <taxon>Spermatophyta</taxon>
        <taxon>Magnoliopsida</taxon>
        <taxon>Liliopsida</taxon>
        <taxon>Zingiberales</taxon>
        <taxon>Musaceae</taxon>
        <taxon>Musa</taxon>
    </lineage>
</organism>
<gene>
    <name evidence="10" type="ORF">MUK42_18678</name>
</gene>
<dbReference type="GO" id="GO:0016020">
    <property type="term" value="C:membrane"/>
    <property type="evidence" value="ECO:0007669"/>
    <property type="project" value="UniProtKB-SubCell"/>
</dbReference>
<dbReference type="AlphaFoldDB" id="A0A9E7EP25"/>
<keyword evidence="8" id="KW-0732">Signal</keyword>
<evidence type="ECO:0000256" key="1">
    <source>
        <dbReference type="ARBA" id="ARBA00004370"/>
    </source>
</evidence>
<keyword evidence="4" id="KW-0677">Repeat</keyword>
<keyword evidence="5 7" id="KW-1133">Transmembrane helix</keyword>
<feature type="domain" description="Protein kinase" evidence="9">
    <location>
        <begin position="404"/>
        <end position="668"/>
    </location>
</feature>
<dbReference type="InterPro" id="IPR001611">
    <property type="entry name" value="Leu-rich_rpt"/>
</dbReference>
<dbReference type="GO" id="GO:0005524">
    <property type="term" value="F:ATP binding"/>
    <property type="evidence" value="ECO:0007669"/>
    <property type="project" value="InterPro"/>
</dbReference>
<feature type="signal peptide" evidence="8">
    <location>
        <begin position="1"/>
        <end position="22"/>
    </location>
</feature>
<evidence type="ECO:0000256" key="2">
    <source>
        <dbReference type="ARBA" id="ARBA00022614"/>
    </source>
</evidence>
<dbReference type="InterPro" id="IPR003591">
    <property type="entry name" value="Leu-rich_rpt_typical-subtyp"/>
</dbReference>
<dbReference type="Pfam" id="PF13855">
    <property type="entry name" value="LRR_8"/>
    <property type="match status" value="1"/>
</dbReference>
<dbReference type="FunFam" id="3.30.200.20:FF:000371">
    <property type="entry name" value="Protein NSP-INTERACTING KINASE 2"/>
    <property type="match status" value="1"/>
</dbReference>
<dbReference type="FunFam" id="3.80.10.10:FF:000379">
    <property type="entry name" value="Protein NSP-INTERACTING KINASE 2"/>
    <property type="match status" value="1"/>
</dbReference>
<evidence type="ECO:0000256" key="3">
    <source>
        <dbReference type="ARBA" id="ARBA00022692"/>
    </source>
</evidence>
<proteinExistence type="predicted"/>
<dbReference type="InterPro" id="IPR000719">
    <property type="entry name" value="Prot_kinase_dom"/>
</dbReference>
<dbReference type="SUPFAM" id="SSF56112">
    <property type="entry name" value="Protein kinase-like (PK-like)"/>
    <property type="match status" value="1"/>
</dbReference>
<dbReference type="GO" id="GO:0004672">
    <property type="term" value="F:protein kinase activity"/>
    <property type="evidence" value="ECO:0007669"/>
    <property type="project" value="InterPro"/>
</dbReference>
<feature type="transmembrane region" description="Helical" evidence="7">
    <location>
        <begin position="310"/>
        <end position="334"/>
    </location>
</feature>
<dbReference type="InterPro" id="IPR001245">
    <property type="entry name" value="Ser-Thr/Tyr_kinase_cat_dom"/>
</dbReference>
<dbReference type="Gene3D" id="1.10.510.10">
    <property type="entry name" value="Transferase(Phosphotransferase) domain 1"/>
    <property type="match status" value="1"/>
</dbReference>
<dbReference type="PROSITE" id="PS51450">
    <property type="entry name" value="LRR"/>
    <property type="match status" value="1"/>
</dbReference>
<dbReference type="Gene3D" id="3.80.10.10">
    <property type="entry name" value="Ribonuclease Inhibitor"/>
    <property type="match status" value="2"/>
</dbReference>
<dbReference type="OrthoDB" id="676979at2759"/>
<evidence type="ECO:0000313" key="10">
    <source>
        <dbReference type="EMBL" id="URD80591.1"/>
    </source>
</evidence>
<evidence type="ECO:0000259" key="9">
    <source>
        <dbReference type="PROSITE" id="PS50011"/>
    </source>
</evidence>
<dbReference type="CDD" id="cd14066">
    <property type="entry name" value="STKc_IRAK"/>
    <property type="match status" value="1"/>
</dbReference>
<dbReference type="InterPro" id="IPR032675">
    <property type="entry name" value="LRR_dom_sf"/>
</dbReference>
<dbReference type="SMART" id="SM00369">
    <property type="entry name" value="LRR_TYP"/>
    <property type="match status" value="5"/>
</dbReference>
<dbReference type="FunFam" id="1.10.510.10:FF:000513">
    <property type="entry name" value="Protein NSP-INTERACTING KINASE 2"/>
    <property type="match status" value="1"/>
</dbReference>
<protein>
    <submittedName>
        <fullName evidence="10">Leucine-rich repeat</fullName>
    </submittedName>
</protein>
<evidence type="ECO:0000256" key="4">
    <source>
        <dbReference type="ARBA" id="ARBA00022737"/>
    </source>
</evidence>
<dbReference type="InterPro" id="IPR051824">
    <property type="entry name" value="LRR_Rcpt-Like_S/T_Kinase"/>
</dbReference>
<evidence type="ECO:0000256" key="6">
    <source>
        <dbReference type="ARBA" id="ARBA00023136"/>
    </source>
</evidence>
<keyword evidence="2" id="KW-0433">Leucine-rich repeat</keyword>
<keyword evidence="11" id="KW-1185">Reference proteome</keyword>
<accession>A0A9E7EP25</accession>
<dbReference type="Pfam" id="PF07714">
    <property type="entry name" value="PK_Tyr_Ser-Thr"/>
    <property type="match status" value="1"/>
</dbReference>
<evidence type="ECO:0000313" key="11">
    <source>
        <dbReference type="Proteomes" id="UP001055439"/>
    </source>
</evidence>
<evidence type="ECO:0000256" key="5">
    <source>
        <dbReference type="ARBA" id="ARBA00022989"/>
    </source>
</evidence>
<comment type="subcellular location">
    <subcellularLocation>
        <location evidence="1">Membrane</location>
    </subcellularLocation>
</comment>
<evidence type="ECO:0000256" key="8">
    <source>
        <dbReference type="SAM" id="SignalP"/>
    </source>
</evidence>
<dbReference type="Pfam" id="PF00560">
    <property type="entry name" value="LRR_1"/>
    <property type="match status" value="3"/>
</dbReference>
<dbReference type="Gene3D" id="3.30.200.20">
    <property type="entry name" value="Phosphorylase Kinase, domain 1"/>
    <property type="match status" value="1"/>
</dbReference>
<sequence length="679" mass="74415">MALVSPPFLLLLLLLLLDSSLLRQKLVHGNEEVTALMELKASLDPENRILTTWAGDGVACRRGFEGVACDEKGKVSNISLQGKGLSGCISPAVARLKSLTGLYFHFNNISGEIPRGIANLTELSELYLNVNNLSGSIPEEIGDMNGLQVLQLSNNKLSGSIPPKLGLLKKLNMLDLQSNHLSGAIPATLGDLIGLTWLDLSFNQLFGSIPVKLSQLPQLTVLYVQNNSLSGSIPPELKRLGENFKYGSNTDLCGTGFTDLRICTSADLLNASRPEPFSAGLTPQDIPHFVNISSHCSTTHCSSSSKSANLAVFITITVVVFGIMISGLMAFVWYRCRKQKNGLLSTDLTKFSYQRSASPLISLEYSTRWDPMTDQSSGISFSQEISQNYKFNLEEVECATQYFSEVNLLGRKGSFAATYKGILRDGTKVAVKRINKTSCKSDEAEFLKGLKILTLLRHENLIRLKGFCYSRARGECFLIYDFVANGSLSQYLDVKDDEIQKVLEWPTRVSVIRGIAKGIEYLHSNRTNKPPLLHQNLSATKVLIDHQSNPLLSGSGLHKLLADDVVFSTLKTSAAMGYLAPEYATVGRFTEKSDVYAFGVMVFQILTGKTRITHLESGKLEDLIDENLQGNYPKPEAAKLAGVALLCTSEVPDQRPTMEAVLQELSSINSSSSSYRSKN</sequence>
<dbReference type="PANTHER" id="PTHR48006">
    <property type="entry name" value="LEUCINE-RICH REPEAT-CONTAINING PROTEIN DDB_G0281931-RELATED"/>
    <property type="match status" value="1"/>
</dbReference>
<name>A0A9E7EP25_9LILI</name>
<dbReference type="SUPFAM" id="SSF52058">
    <property type="entry name" value="L domain-like"/>
    <property type="match status" value="1"/>
</dbReference>
<reference evidence="10" key="1">
    <citation type="submission" date="2022-05" db="EMBL/GenBank/DDBJ databases">
        <title>The Musa troglodytarum L. genome provides insights into the mechanism of non-climacteric behaviour and enrichment of carotenoids.</title>
        <authorList>
            <person name="Wang J."/>
        </authorList>
    </citation>
    <scope>NUCLEOTIDE SEQUENCE</scope>
    <source>
        <tissue evidence="10">Leaf</tissue>
    </source>
</reference>
<dbReference type="Proteomes" id="UP001055439">
    <property type="component" value="Chromosome 10"/>
</dbReference>
<dbReference type="Pfam" id="PF08263">
    <property type="entry name" value="LRRNT_2"/>
    <property type="match status" value="1"/>
</dbReference>
<keyword evidence="6 7" id="KW-0472">Membrane</keyword>
<feature type="chain" id="PRO_5039660243" evidence="8">
    <location>
        <begin position="23"/>
        <end position="679"/>
    </location>
</feature>
<dbReference type="PROSITE" id="PS50011">
    <property type="entry name" value="PROTEIN_KINASE_DOM"/>
    <property type="match status" value="1"/>
</dbReference>
<dbReference type="EMBL" id="CP097503">
    <property type="protein sequence ID" value="URD80591.1"/>
    <property type="molecule type" value="Genomic_DNA"/>
</dbReference>